<gene>
    <name evidence="4" type="ORF">Apau_1892</name>
</gene>
<keyword evidence="5" id="KW-1185">Reference proteome</keyword>
<dbReference type="STRING" id="584708.Apau_1892"/>
<evidence type="ECO:0000313" key="5">
    <source>
        <dbReference type="Proteomes" id="UP000005096"/>
    </source>
</evidence>
<proteinExistence type="predicted"/>
<protein>
    <submittedName>
        <fullName evidence="4">Citrate lyase acyl carrier protein CitD</fullName>
    </submittedName>
</protein>
<dbReference type="Proteomes" id="UP000005096">
    <property type="component" value="Chromosome"/>
</dbReference>
<keyword evidence="2" id="KW-0963">Cytoplasm</keyword>
<keyword evidence="4" id="KW-0456">Lyase</keyword>
<reference evidence="4 5" key="1">
    <citation type="journal article" date="2010" name="Stand. Genomic Sci.">
        <title>Non-contiguous finished genome sequence of Aminomonas paucivorans type strain (GLU-3).</title>
        <authorList>
            <person name="Pitluck S."/>
            <person name="Yasawong M."/>
            <person name="Held B."/>
            <person name="Lapidus A."/>
            <person name="Nolan M."/>
            <person name="Copeland A."/>
            <person name="Lucas S."/>
            <person name="Del Rio T.G."/>
            <person name="Tice H."/>
            <person name="Cheng J.F."/>
            <person name="Chertkov O."/>
            <person name="Goodwin L."/>
            <person name="Tapia R."/>
            <person name="Han C."/>
            <person name="Liolios K."/>
            <person name="Ivanova N."/>
            <person name="Mavromatis K."/>
            <person name="Ovchinnikova G."/>
            <person name="Pati A."/>
            <person name="Chen A."/>
            <person name="Palaniappan K."/>
            <person name="Land M."/>
            <person name="Hauser L."/>
            <person name="Chang Y.J."/>
            <person name="Jeffries C.D."/>
            <person name="Pukall R."/>
            <person name="Spring S."/>
            <person name="Rohde M."/>
            <person name="Sikorski J."/>
            <person name="Goker M."/>
            <person name="Woyke T."/>
            <person name="Bristow J."/>
            <person name="Eisen J.A."/>
            <person name="Markowitz V."/>
            <person name="Hugenholtz P."/>
            <person name="Kyrpides N.C."/>
            <person name="Klenk H.P."/>
        </authorList>
    </citation>
    <scope>NUCLEOTIDE SEQUENCE [LARGE SCALE GENOMIC DNA]</scope>
    <source>
        <strain evidence="4 5">DSM 12260</strain>
    </source>
</reference>
<dbReference type="eggNOG" id="COG3052">
    <property type="taxonomic scope" value="Bacteria"/>
</dbReference>
<dbReference type="GO" id="GO:0016829">
    <property type="term" value="F:lyase activity"/>
    <property type="evidence" value="ECO:0007669"/>
    <property type="project" value="UniProtKB-KW"/>
</dbReference>
<dbReference type="Pfam" id="PF06857">
    <property type="entry name" value="ACP"/>
    <property type="match status" value="1"/>
</dbReference>
<dbReference type="GO" id="GO:0005737">
    <property type="term" value="C:cytoplasm"/>
    <property type="evidence" value="ECO:0007669"/>
    <property type="project" value="UniProtKB-SubCell"/>
</dbReference>
<evidence type="ECO:0000256" key="1">
    <source>
        <dbReference type="ARBA" id="ARBA00004496"/>
    </source>
</evidence>
<dbReference type="AlphaFoldDB" id="E3CWF1"/>
<dbReference type="HOGENOM" id="CLU_158489_2_0_0"/>
<dbReference type="InterPro" id="IPR023439">
    <property type="entry name" value="Mal_deCO2ase/Cit_lyase_ACP"/>
</dbReference>
<dbReference type="NCBIfam" id="NF009726">
    <property type="entry name" value="PRK13253.1"/>
    <property type="match status" value="1"/>
</dbReference>
<comment type="subcellular location">
    <subcellularLocation>
        <location evidence="1">Cytoplasm</location>
    </subcellularLocation>
</comment>
<keyword evidence="3" id="KW-0597">Phosphoprotein</keyword>
<evidence type="ECO:0000256" key="2">
    <source>
        <dbReference type="ARBA" id="ARBA00022490"/>
    </source>
</evidence>
<name>E3CWF1_9BACT</name>
<accession>E3CWF1</accession>
<evidence type="ECO:0000313" key="4">
    <source>
        <dbReference type="EMBL" id="EFQ24306.1"/>
    </source>
</evidence>
<dbReference type="PaxDb" id="584708-Apau_1892"/>
<evidence type="ECO:0000256" key="3">
    <source>
        <dbReference type="ARBA" id="ARBA00022553"/>
    </source>
</evidence>
<dbReference type="OrthoDB" id="5702at2"/>
<dbReference type="RefSeq" id="WP_006301539.1">
    <property type="nucleotide sequence ID" value="NZ_CM001022.1"/>
</dbReference>
<dbReference type="EMBL" id="CM001022">
    <property type="protein sequence ID" value="EFQ24306.1"/>
    <property type="molecule type" value="Genomic_DNA"/>
</dbReference>
<organism evidence="4 5">
    <name type="scientific">Aminomonas paucivorans DSM 12260</name>
    <dbReference type="NCBI Taxonomy" id="584708"/>
    <lineage>
        <taxon>Bacteria</taxon>
        <taxon>Thermotogati</taxon>
        <taxon>Synergistota</taxon>
        <taxon>Synergistia</taxon>
        <taxon>Synergistales</taxon>
        <taxon>Synergistaceae</taxon>
        <taxon>Aminomonas</taxon>
    </lineage>
</organism>
<sequence length="90" mass="9287">MKTAQAGTVESMDCLVTLSEGTAGSGVAVQIAGSGAARFRTAMEKKVRQVLESLQASDVSVNVQDNGALDIVLGARVEAAYRRFAGGEGR</sequence>